<dbReference type="Proteomes" id="UP001315278">
    <property type="component" value="Unassembled WGS sequence"/>
</dbReference>
<accession>A0ABS5FUM7</accession>
<feature type="chain" id="PRO_5046307536" description="Mandelate racemase" evidence="1">
    <location>
        <begin position="20"/>
        <end position="388"/>
    </location>
</feature>
<dbReference type="PANTHER" id="PTHR47197">
    <property type="entry name" value="PROTEIN NIRF"/>
    <property type="match status" value="1"/>
</dbReference>
<protein>
    <recommendedName>
        <fullName evidence="4">Mandelate racemase</fullName>
    </recommendedName>
</protein>
<feature type="signal peptide" evidence="1">
    <location>
        <begin position="1"/>
        <end position="19"/>
    </location>
</feature>
<evidence type="ECO:0000256" key="1">
    <source>
        <dbReference type="SAM" id="SignalP"/>
    </source>
</evidence>
<dbReference type="SUPFAM" id="SSF51004">
    <property type="entry name" value="C-terminal (heme d1) domain of cytochrome cd1-nitrite reductase"/>
    <property type="match status" value="1"/>
</dbReference>
<dbReference type="RefSeq" id="WP_212494833.1">
    <property type="nucleotide sequence ID" value="NZ_JAFCJH010000054.1"/>
</dbReference>
<dbReference type="InterPro" id="IPR015943">
    <property type="entry name" value="WD40/YVTN_repeat-like_dom_sf"/>
</dbReference>
<evidence type="ECO:0000313" key="2">
    <source>
        <dbReference type="EMBL" id="MBR0800441.1"/>
    </source>
</evidence>
<name>A0ABS5FUM7_9BRAD</name>
<evidence type="ECO:0000313" key="3">
    <source>
        <dbReference type="Proteomes" id="UP001315278"/>
    </source>
</evidence>
<sequence length="388" mass="40198">MRWHIALVLLLSASNESFAADLIVSANDGKFVRVEGNATYPQPAPSDSLAVIDASVMPPKIVATVTGIEHTIAGPPQSVAITPNGQLAVISAPSKYDYTAKKETLGTFLQVVDLSTSPPKQLDRIELGVHPNGLSINPAGSMLLAAAIDGTVKVIKIDGKNLTVVGSIKVSEKRLAGVSFTHDGKAALVSRRDEGGAAVLDTSGPTVVLTKELVSTGIAPYGIDVSSEGNLAVIGNAGLAGLPGQLAPGDADVVALVDVSRRPFRTVQFLTVASVPEGVALSPNGRWIVAQSLNGSNLTPSDPGPGRQKLGRMALLSVSGGVATKVNELPSGEASQGVVFAKDNKTVLVQFDVEKQIAVYQIRNGKLSDTGERLKLDAGPVSIRSMPR</sequence>
<dbReference type="EMBL" id="JAFCJH010000054">
    <property type="protein sequence ID" value="MBR0800441.1"/>
    <property type="molecule type" value="Genomic_DNA"/>
</dbReference>
<organism evidence="2 3">
    <name type="scientific">Bradyrhizobium jicamae</name>
    <dbReference type="NCBI Taxonomy" id="280332"/>
    <lineage>
        <taxon>Bacteria</taxon>
        <taxon>Pseudomonadati</taxon>
        <taxon>Pseudomonadota</taxon>
        <taxon>Alphaproteobacteria</taxon>
        <taxon>Hyphomicrobiales</taxon>
        <taxon>Nitrobacteraceae</taxon>
        <taxon>Bradyrhizobium</taxon>
    </lineage>
</organism>
<dbReference type="Gene3D" id="2.130.10.10">
    <property type="entry name" value="YVTN repeat-like/Quinoprotein amine dehydrogenase"/>
    <property type="match status" value="2"/>
</dbReference>
<evidence type="ECO:0008006" key="4">
    <source>
        <dbReference type="Google" id="ProtNLM"/>
    </source>
</evidence>
<proteinExistence type="predicted"/>
<dbReference type="InterPro" id="IPR011048">
    <property type="entry name" value="Haem_d1_sf"/>
</dbReference>
<dbReference type="PANTHER" id="PTHR47197:SF3">
    <property type="entry name" value="DIHYDRO-HEME D1 DEHYDROGENASE"/>
    <property type="match status" value="1"/>
</dbReference>
<dbReference type="InterPro" id="IPR051200">
    <property type="entry name" value="Host-pathogen_enzymatic-act"/>
</dbReference>
<keyword evidence="1" id="KW-0732">Signal</keyword>
<comment type="caution">
    <text evidence="2">The sequence shown here is derived from an EMBL/GenBank/DDBJ whole genome shotgun (WGS) entry which is preliminary data.</text>
</comment>
<reference evidence="3" key="1">
    <citation type="journal article" date="2021" name="ISME J.">
        <title>Evolutionary origin and ecological implication of a unique nif island in free-living Bradyrhizobium lineages.</title>
        <authorList>
            <person name="Tao J."/>
        </authorList>
    </citation>
    <scope>NUCLEOTIDE SEQUENCE [LARGE SCALE GENOMIC DNA]</scope>
    <source>
        <strain evidence="3">SZCCT0434</strain>
    </source>
</reference>
<gene>
    <name evidence="2" type="ORF">JQ615_34245</name>
</gene>
<keyword evidence="3" id="KW-1185">Reference proteome</keyword>